<dbReference type="Proteomes" id="UP001159641">
    <property type="component" value="Unassembled WGS sequence"/>
</dbReference>
<evidence type="ECO:0000313" key="2">
    <source>
        <dbReference type="EMBL" id="KAJ8787118.1"/>
    </source>
</evidence>
<gene>
    <name evidence="2" type="ORF">J1605_023150</name>
</gene>
<comment type="caution">
    <text evidence="2">The sequence shown here is derived from an EMBL/GenBank/DDBJ whole genome shotgun (WGS) entry which is preliminary data.</text>
</comment>
<organism evidence="2 3">
    <name type="scientific">Eschrichtius robustus</name>
    <name type="common">California gray whale</name>
    <name type="synonym">Eschrichtius gibbosus</name>
    <dbReference type="NCBI Taxonomy" id="9764"/>
    <lineage>
        <taxon>Eukaryota</taxon>
        <taxon>Metazoa</taxon>
        <taxon>Chordata</taxon>
        <taxon>Craniata</taxon>
        <taxon>Vertebrata</taxon>
        <taxon>Euteleostomi</taxon>
        <taxon>Mammalia</taxon>
        <taxon>Eutheria</taxon>
        <taxon>Laurasiatheria</taxon>
        <taxon>Artiodactyla</taxon>
        <taxon>Whippomorpha</taxon>
        <taxon>Cetacea</taxon>
        <taxon>Mysticeti</taxon>
        <taxon>Eschrichtiidae</taxon>
        <taxon>Eschrichtius</taxon>
    </lineage>
</organism>
<reference evidence="2 3" key="1">
    <citation type="submission" date="2022-11" db="EMBL/GenBank/DDBJ databases">
        <title>Whole genome sequence of Eschrichtius robustus ER-17-0199.</title>
        <authorList>
            <person name="Bruniche-Olsen A."/>
            <person name="Black A.N."/>
            <person name="Fields C.J."/>
            <person name="Walden K."/>
            <person name="Dewoody J.A."/>
        </authorList>
    </citation>
    <scope>NUCLEOTIDE SEQUENCE [LARGE SCALE GENOMIC DNA]</scope>
    <source>
        <strain evidence="2">ER-17-0199</strain>
        <tissue evidence="2">Blubber</tissue>
    </source>
</reference>
<feature type="compositionally biased region" description="Gly residues" evidence="1">
    <location>
        <begin position="273"/>
        <end position="283"/>
    </location>
</feature>
<proteinExistence type="predicted"/>
<feature type="region of interest" description="Disordered" evidence="1">
    <location>
        <begin position="131"/>
        <end position="195"/>
    </location>
</feature>
<evidence type="ECO:0000313" key="3">
    <source>
        <dbReference type="Proteomes" id="UP001159641"/>
    </source>
</evidence>
<dbReference type="EMBL" id="JAIQCJ010001881">
    <property type="protein sequence ID" value="KAJ8787118.1"/>
    <property type="molecule type" value="Genomic_DNA"/>
</dbReference>
<dbReference type="AlphaFoldDB" id="A0AB34H5M5"/>
<evidence type="ECO:0000256" key="1">
    <source>
        <dbReference type="SAM" id="MobiDB-lite"/>
    </source>
</evidence>
<name>A0AB34H5M5_ESCRO</name>
<sequence length="352" mass="37420">MRARAVATMLTPGCPNARRGTPLGQWALGEVQRDHDSNLPSSKERGSPIWAGQGPGQLTKLPCLAASLTLSPRNSAITFKYCEDCTRPDKLTMNDPHETDSQALVPELALQSPGKEYNTLFSLMGRLPKGAAEARRRQRHWTPRYQTLPSAPQHRPEKTCSPPPAPHFSTGLGPARERSLTEHPQFTPEARPLPRGSLANLHTGPLSFWDPARRGGSVPLVTLPLAASRFRSLRAARSNDVTGRLSGRWQSRAELVGAGGAMGATGDAEQPRGPGGAERGGPELGDAGAAGQLVLTVRAPPGKPRPGLGSGPTGPRAPGTLARGRENEAAGVARGWRCRSATTWLHILVPPS</sequence>
<keyword evidence="3" id="KW-1185">Reference proteome</keyword>
<protein>
    <submittedName>
        <fullName evidence="2">Uncharacterized protein</fullName>
    </submittedName>
</protein>
<feature type="region of interest" description="Disordered" evidence="1">
    <location>
        <begin position="260"/>
        <end position="332"/>
    </location>
</feature>
<accession>A0AB34H5M5</accession>